<evidence type="ECO:0000256" key="4">
    <source>
        <dbReference type="ARBA" id="ARBA00022729"/>
    </source>
</evidence>
<evidence type="ECO:0000313" key="24">
    <source>
        <dbReference type="EMBL" id="KAL2090125.1"/>
    </source>
</evidence>
<feature type="domain" description="Neurotransmitter-gated ion-channel ligand-binding" evidence="22">
    <location>
        <begin position="76"/>
        <end position="270"/>
    </location>
</feature>
<keyword evidence="14 20" id="KW-0407">Ion channel</keyword>
<feature type="region of interest" description="Disordered" evidence="21">
    <location>
        <begin position="395"/>
        <end position="428"/>
    </location>
</feature>
<comment type="caution">
    <text evidence="24">The sequence shown here is derived from an EMBL/GenBank/DDBJ whole genome shotgun (WGS) entry which is preliminary data.</text>
</comment>
<comment type="catalytic activity">
    <reaction evidence="18">
        <text>Ca(2+)(in) = Ca(2+)(out)</text>
        <dbReference type="Rhea" id="RHEA:29671"/>
        <dbReference type="ChEBI" id="CHEBI:29108"/>
    </reaction>
</comment>
<accession>A0ABD1JTJ1</accession>
<evidence type="ECO:0000256" key="1">
    <source>
        <dbReference type="ARBA" id="ARBA00022448"/>
    </source>
</evidence>
<dbReference type="Pfam" id="PF02931">
    <property type="entry name" value="Neur_chan_LBD"/>
    <property type="match status" value="1"/>
</dbReference>
<evidence type="ECO:0000256" key="3">
    <source>
        <dbReference type="ARBA" id="ARBA00022692"/>
    </source>
</evidence>
<dbReference type="SUPFAM" id="SSF90112">
    <property type="entry name" value="Neurotransmitter-gated ion-channel transmembrane pore"/>
    <property type="match status" value="1"/>
</dbReference>
<evidence type="ECO:0000256" key="14">
    <source>
        <dbReference type="ARBA" id="ARBA00023303"/>
    </source>
</evidence>
<evidence type="ECO:0000259" key="23">
    <source>
        <dbReference type="Pfam" id="PF02932"/>
    </source>
</evidence>
<feature type="transmembrane region" description="Helical" evidence="20">
    <location>
        <begin position="274"/>
        <end position="295"/>
    </location>
</feature>
<reference evidence="24 25" key="1">
    <citation type="submission" date="2024-09" db="EMBL/GenBank/DDBJ databases">
        <title>A chromosome-level genome assembly of Gray's grenadier anchovy, Coilia grayii.</title>
        <authorList>
            <person name="Fu Z."/>
        </authorList>
    </citation>
    <scope>NUCLEOTIDE SEQUENCE [LARGE SCALE GENOMIC DNA]</scope>
    <source>
        <strain evidence="24">G4</strain>
        <tissue evidence="24">Muscle</tissue>
    </source>
</reference>
<dbReference type="GO" id="GO:0045211">
    <property type="term" value="C:postsynaptic membrane"/>
    <property type="evidence" value="ECO:0007669"/>
    <property type="project" value="UniProtKB-SubCell"/>
</dbReference>
<feature type="domain" description="Neurotransmitter-gated ion-channel transmembrane" evidence="23">
    <location>
        <begin position="279"/>
        <end position="481"/>
    </location>
</feature>
<comment type="function">
    <text evidence="19">Forms serotonin (5-hydroxytryptamine/5-HT3)-activated cation-selective channel complexes, which when activated cause fast, depolarizing responses in neurons.</text>
</comment>
<keyword evidence="8 20" id="KW-0472">Membrane</keyword>
<proteinExistence type="inferred from homology"/>
<keyword evidence="1 20" id="KW-0813">Transport</keyword>
<sequence>MVYGFVIQGKAQNIDVLKTFMIFIKHQQESRQAVSNLYIASDFAAMFLGSGMTLNCSQPTTKALLDAFSKDMFNFSTMRPVNSLNTPTNVSIHFTLYGILDVDEKAQILDTLIWLTMKWQIEFLSWDPVECGTSSITLPRKMFWLPDVIIDEFVDENNAPETFYVSVSHTGEVADSMPVEVVSSCTLDIYEFPFDSQNCSYTFRSWIHNADEIQLSFGEHVEDMLNMSKNVMVTKGEWELQDMGAFEHASANTGEITRYQLTYSIVLRRQSTMYVVNLLLPSFFLMTVDLVSFVLPPQNVDRSAFKMTLILGYTVFLLLMNELLPVTGNTIPLINVFFSLCLALMVGSLLETILITNMMCGSIRDLPLPNWLRVLFLKYFALLVCMGKMNSNSTSSQNQESCGQEPPVSCKGGHLGTREAEDSPTTDPSLMELKRLGEELQAIQTHLEKPDTVDQNAEDWMHIGLVIDRFIFWGYIFFYTISLVTILVKWTTIYSGAHHDEDH</sequence>
<keyword evidence="2" id="KW-1003">Cell membrane</keyword>
<comment type="catalytic activity">
    <reaction evidence="16">
        <text>K(+)(in) = K(+)(out)</text>
        <dbReference type="Rhea" id="RHEA:29463"/>
        <dbReference type="ChEBI" id="CHEBI:29103"/>
    </reaction>
</comment>
<dbReference type="AlphaFoldDB" id="A0ABD1JTJ1"/>
<keyword evidence="12" id="KW-0628">Postsynaptic cell membrane</keyword>
<comment type="similarity">
    <text evidence="20">Belongs to the ligand-gated ion channel (TC 1.A.9) family.</text>
</comment>
<evidence type="ECO:0000256" key="19">
    <source>
        <dbReference type="ARBA" id="ARBA00037540"/>
    </source>
</evidence>
<feature type="transmembrane region" description="Helical" evidence="20">
    <location>
        <begin position="470"/>
        <end position="488"/>
    </location>
</feature>
<feature type="transmembrane region" description="Helical" evidence="20">
    <location>
        <begin position="371"/>
        <end position="389"/>
    </location>
</feature>
<dbReference type="InterPro" id="IPR036719">
    <property type="entry name" value="Neuro-gated_channel_TM_sf"/>
</dbReference>
<evidence type="ECO:0000256" key="16">
    <source>
        <dbReference type="ARBA" id="ARBA00034430"/>
    </source>
</evidence>
<evidence type="ECO:0000256" key="11">
    <source>
        <dbReference type="ARBA" id="ARBA00023180"/>
    </source>
</evidence>
<dbReference type="SUPFAM" id="SSF63712">
    <property type="entry name" value="Nicotinic receptor ligand binding domain-like"/>
    <property type="match status" value="1"/>
</dbReference>
<evidence type="ECO:0000256" key="6">
    <source>
        <dbReference type="ARBA" id="ARBA00023018"/>
    </source>
</evidence>
<dbReference type="InterPro" id="IPR006202">
    <property type="entry name" value="Neur_chan_lig-bd"/>
</dbReference>
<evidence type="ECO:0000256" key="10">
    <source>
        <dbReference type="ARBA" id="ARBA00023170"/>
    </source>
</evidence>
<keyword evidence="11" id="KW-0325">Glycoprotein</keyword>
<protein>
    <recommendedName>
        <fullName evidence="26">5-hydroxytryptamine receptor 3A-like</fullName>
    </recommendedName>
</protein>
<evidence type="ECO:0000256" key="15">
    <source>
        <dbReference type="ARBA" id="ARBA00034104"/>
    </source>
</evidence>
<dbReference type="InterPro" id="IPR049944">
    <property type="entry name" value="LGIC_TM_5-HT3"/>
</dbReference>
<feature type="transmembrane region" description="Helical" evidence="20">
    <location>
        <begin position="330"/>
        <end position="350"/>
    </location>
</feature>
<dbReference type="Pfam" id="PF02932">
    <property type="entry name" value="Neur_chan_memb"/>
    <property type="match status" value="1"/>
</dbReference>
<dbReference type="InterPro" id="IPR018000">
    <property type="entry name" value="Neurotransmitter_ion_chnl_CS"/>
</dbReference>
<evidence type="ECO:0000256" key="5">
    <source>
        <dbReference type="ARBA" id="ARBA00022989"/>
    </source>
</evidence>
<dbReference type="FunFam" id="2.70.170.10:FF:000017">
    <property type="entry name" value="5-hydroxytryptamine receptor 3A"/>
    <property type="match status" value="1"/>
</dbReference>
<keyword evidence="13" id="KW-1071">Ligand-gated ion channel</keyword>
<evidence type="ECO:0000256" key="13">
    <source>
        <dbReference type="ARBA" id="ARBA00023286"/>
    </source>
</evidence>
<keyword evidence="3 20" id="KW-0812">Transmembrane</keyword>
<keyword evidence="5 20" id="KW-1133">Transmembrane helix</keyword>
<evidence type="ECO:0000256" key="7">
    <source>
        <dbReference type="ARBA" id="ARBA00023065"/>
    </source>
</evidence>
<dbReference type="PROSITE" id="PS00236">
    <property type="entry name" value="NEUROTR_ION_CHANNEL"/>
    <property type="match status" value="1"/>
</dbReference>
<dbReference type="GO" id="GO:0034220">
    <property type="term" value="P:monoatomic ion transmembrane transport"/>
    <property type="evidence" value="ECO:0007669"/>
    <property type="project" value="UniProtKB-KW"/>
</dbReference>
<evidence type="ECO:0000259" key="22">
    <source>
        <dbReference type="Pfam" id="PF02931"/>
    </source>
</evidence>
<keyword evidence="6" id="KW-0770">Synapse</keyword>
<comment type="catalytic activity">
    <reaction evidence="17">
        <text>Na(+)(in) = Na(+)(out)</text>
        <dbReference type="Rhea" id="RHEA:34963"/>
        <dbReference type="ChEBI" id="CHEBI:29101"/>
    </reaction>
</comment>
<keyword evidence="25" id="KW-1185">Reference proteome</keyword>
<comment type="subcellular location">
    <subcellularLocation>
        <location evidence="15">Postsynaptic cell membrane</location>
        <topology evidence="15">Multi-pass membrane protein</topology>
    </subcellularLocation>
</comment>
<dbReference type="InterPro" id="IPR006029">
    <property type="entry name" value="Neurotrans-gated_channel_TM"/>
</dbReference>
<evidence type="ECO:0008006" key="26">
    <source>
        <dbReference type="Google" id="ProtNLM"/>
    </source>
</evidence>
<dbReference type="InterPro" id="IPR036734">
    <property type="entry name" value="Neur_chan_lig-bd_sf"/>
</dbReference>
<keyword evidence="10" id="KW-0675">Receptor</keyword>
<evidence type="ECO:0000256" key="18">
    <source>
        <dbReference type="ARBA" id="ARBA00036634"/>
    </source>
</evidence>
<dbReference type="InterPro" id="IPR006201">
    <property type="entry name" value="Neur_channel"/>
</dbReference>
<dbReference type="CDD" id="cd19063">
    <property type="entry name" value="LGIC_TM_5-HT3"/>
    <property type="match status" value="1"/>
</dbReference>
<dbReference type="InterPro" id="IPR038050">
    <property type="entry name" value="Neuro_actylchol_rec"/>
</dbReference>
<keyword evidence="7 20" id="KW-0406">Ion transport</keyword>
<evidence type="ECO:0000256" key="9">
    <source>
        <dbReference type="ARBA" id="ARBA00023157"/>
    </source>
</evidence>
<evidence type="ECO:0000313" key="25">
    <source>
        <dbReference type="Proteomes" id="UP001591681"/>
    </source>
</evidence>
<dbReference type="PANTHER" id="PTHR18945">
    <property type="entry name" value="NEUROTRANSMITTER GATED ION CHANNEL"/>
    <property type="match status" value="1"/>
</dbReference>
<evidence type="ECO:0000256" key="17">
    <source>
        <dbReference type="ARBA" id="ARBA00036239"/>
    </source>
</evidence>
<evidence type="ECO:0000256" key="20">
    <source>
        <dbReference type="RuleBase" id="RU000687"/>
    </source>
</evidence>
<evidence type="ECO:0000256" key="8">
    <source>
        <dbReference type="ARBA" id="ARBA00023136"/>
    </source>
</evidence>
<dbReference type="EMBL" id="JBHFQA010000012">
    <property type="protein sequence ID" value="KAL2090125.1"/>
    <property type="molecule type" value="Genomic_DNA"/>
</dbReference>
<feature type="transmembrane region" description="Helical" evidence="20">
    <location>
        <begin position="307"/>
        <end position="324"/>
    </location>
</feature>
<dbReference type="Proteomes" id="UP001591681">
    <property type="component" value="Unassembled WGS sequence"/>
</dbReference>
<keyword evidence="9" id="KW-1015">Disulfide bond</keyword>
<evidence type="ECO:0000256" key="2">
    <source>
        <dbReference type="ARBA" id="ARBA00022475"/>
    </source>
</evidence>
<keyword evidence="4" id="KW-0732">Signal</keyword>
<name>A0ABD1JTJ1_9TELE</name>
<evidence type="ECO:0000256" key="21">
    <source>
        <dbReference type="SAM" id="MobiDB-lite"/>
    </source>
</evidence>
<gene>
    <name evidence="24" type="ORF">ACEWY4_014813</name>
</gene>
<dbReference type="PRINTS" id="PR00252">
    <property type="entry name" value="NRIONCHANNEL"/>
</dbReference>
<organism evidence="24 25">
    <name type="scientific">Coilia grayii</name>
    <name type="common">Gray's grenadier anchovy</name>
    <dbReference type="NCBI Taxonomy" id="363190"/>
    <lineage>
        <taxon>Eukaryota</taxon>
        <taxon>Metazoa</taxon>
        <taxon>Chordata</taxon>
        <taxon>Craniata</taxon>
        <taxon>Vertebrata</taxon>
        <taxon>Euteleostomi</taxon>
        <taxon>Actinopterygii</taxon>
        <taxon>Neopterygii</taxon>
        <taxon>Teleostei</taxon>
        <taxon>Clupei</taxon>
        <taxon>Clupeiformes</taxon>
        <taxon>Clupeoidei</taxon>
        <taxon>Engraulidae</taxon>
        <taxon>Coilinae</taxon>
        <taxon>Coilia</taxon>
    </lineage>
</organism>
<evidence type="ECO:0000256" key="12">
    <source>
        <dbReference type="ARBA" id="ARBA00023257"/>
    </source>
</evidence>
<dbReference type="Gene3D" id="2.70.170.10">
    <property type="entry name" value="Neurotransmitter-gated ion-channel ligand-binding domain"/>
    <property type="match status" value="1"/>
</dbReference>
<dbReference type="Gene3D" id="1.20.58.390">
    <property type="entry name" value="Neurotransmitter-gated ion-channel transmembrane domain"/>
    <property type="match status" value="2"/>
</dbReference>